<feature type="compositionally biased region" description="Low complexity" evidence="1">
    <location>
        <begin position="736"/>
        <end position="751"/>
    </location>
</feature>
<evidence type="ECO:0000256" key="1">
    <source>
        <dbReference type="SAM" id="MobiDB-lite"/>
    </source>
</evidence>
<feature type="region of interest" description="Disordered" evidence="1">
    <location>
        <begin position="454"/>
        <end position="557"/>
    </location>
</feature>
<accession>A0ABR0BHC5</accession>
<feature type="region of interest" description="Disordered" evidence="1">
    <location>
        <begin position="375"/>
        <end position="424"/>
    </location>
</feature>
<proteinExistence type="predicted"/>
<protein>
    <recommendedName>
        <fullName evidence="4">C2H2-type domain-containing protein</fullName>
    </recommendedName>
</protein>
<feature type="compositionally biased region" description="Polar residues" evidence="1">
    <location>
        <begin position="833"/>
        <end position="852"/>
    </location>
</feature>
<feature type="compositionally biased region" description="Polar residues" evidence="1">
    <location>
        <begin position="860"/>
        <end position="873"/>
    </location>
</feature>
<keyword evidence="3" id="KW-1185">Reference proteome</keyword>
<reference evidence="2 3" key="1">
    <citation type="journal article" date="2024" name="Microbiol. Resour. Announc.">
        <title>Genome annotations for the ascomycete fungi Trichoderma harzianum, Trichoderma aggressivum, and Purpureocillium lilacinum.</title>
        <authorList>
            <person name="Beijen E.P.W."/>
            <person name="Ohm R.A."/>
        </authorList>
    </citation>
    <scope>NUCLEOTIDE SEQUENCE [LARGE SCALE GENOMIC DNA]</scope>
    <source>
        <strain evidence="2 3">CBS 150709</strain>
    </source>
</reference>
<evidence type="ECO:0000313" key="2">
    <source>
        <dbReference type="EMBL" id="KAK4077203.1"/>
    </source>
</evidence>
<comment type="caution">
    <text evidence="2">The sequence shown here is derived from an EMBL/GenBank/DDBJ whole genome shotgun (WGS) entry which is preliminary data.</text>
</comment>
<evidence type="ECO:0008006" key="4">
    <source>
        <dbReference type="Google" id="ProtNLM"/>
    </source>
</evidence>
<organism evidence="2 3">
    <name type="scientific">Purpureocillium lilacinum</name>
    <name type="common">Paecilomyces lilacinus</name>
    <dbReference type="NCBI Taxonomy" id="33203"/>
    <lineage>
        <taxon>Eukaryota</taxon>
        <taxon>Fungi</taxon>
        <taxon>Dikarya</taxon>
        <taxon>Ascomycota</taxon>
        <taxon>Pezizomycotina</taxon>
        <taxon>Sordariomycetes</taxon>
        <taxon>Hypocreomycetidae</taxon>
        <taxon>Hypocreales</taxon>
        <taxon>Ophiocordycipitaceae</taxon>
        <taxon>Purpureocillium</taxon>
    </lineage>
</organism>
<gene>
    <name evidence="2" type="ORF">Purlil1_12447</name>
</gene>
<name>A0ABR0BHC5_PURLI</name>
<feature type="region of interest" description="Disordered" evidence="1">
    <location>
        <begin position="736"/>
        <end position="874"/>
    </location>
</feature>
<feature type="compositionally biased region" description="Polar residues" evidence="1">
    <location>
        <begin position="458"/>
        <end position="467"/>
    </location>
</feature>
<sequence length="950" mass="103844">MATASVESLFHQLHEVRECTARCRLKLETIKSSWREYEEQVATVNTHLGENWKKLSQSSGTEDREEIQRAIIRYGGELERLRNSYGIDDTDNQAPYKNQIDAVWSDFRETLASVIGQPLASYLQHGQSNATVQPDLSTSTVARAQDIDPTSQMPIADQGCTEYGAQNRKRKGSDHPQQPHNKRARLAVVDTIGAADTVENLALTACQTEDSAVSEAVAPHCIDHVTRNGEIEAFKPGELYITFQEKSNEWSAVLLLPTTNLEEVGVPYTLKSLGLVPTPRCYVYTPDDDETFQWSEGYEDGGPLMGDRWYPVLYFDGREFPSKNATGWIHCRHLRSLNLGDATVRELIGYADQASSYVEERDVLRRKAKSSMGICAGPAHHIAPGSDAANQQPDASPSRPTVASEPQPNSVQQSTSPSGVSLSINNGDAVERAQVQTTLPCGAVKGEADFNADEEDTNLSLHGQQPKPQGPRVQRISGSPRVDHISQLVPAREAVSQSTHQSTADGHRNDPTQDEYSTQVAYPSQPVQSSNVAQGTSPVAHQLDGGNQFATNAGPPHALMAEDDCALPTQALTNTESRLPGLQMGIIQQVATQPMRPNPPEPVLGTLPQRTLLQPMHMMLPRPDNGASGSAEVGYRSQRHQAVRLTSFSPPYPNQYRVNGGLTGPVLPAMNHSLMNTANDRAIEGPELVGTARAGLECFQTVDEPWKRHAAPNDKWACCDELPSVNAAHRHVPALSPAYSGSAPSSPTSRSQIARPFGPGPYDHSRQHASYPGGNVLTPVRVPLYSEQGHMPNDTSIPTNPATQNGSNISYDANYLPHAPAFQADPDRRHSASDSTTWGKVSTISAATPVTRQSEKRSRTLSGSSLGASQTTQEVDETLDYVSRGWPREMTKTLMDQLEKTSSKGVYTTPDSFKGPDGFECPILGCETDKTWTRRPWFIKHLMNVHNEVD</sequence>
<feature type="compositionally biased region" description="Polar residues" evidence="1">
    <location>
        <begin position="495"/>
        <end position="504"/>
    </location>
</feature>
<dbReference type="Proteomes" id="UP001287286">
    <property type="component" value="Unassembled WGS sequence"/>
</dbReference>
<dbReference type="EMBL" id="JAWRVI010000105">
    <property type="protein sequence ID" value="KAK4077203.1"/>
    <property type="molecule type" value="Genomic_DNA"/>
</dbReference>
<feature type="compositionally biased region" description="Polar residues" evidence="1">
    <location>
        <begin position="388"/>
        <end position="424"/>
    </location>
</feature>
<feature type="compositionally biased region" description="Polar residues" evidence="1">
    <location>
        <begin position="793"/>
        <end position="811"/>
    </location>
</feature>
<feature type="compositionally biased region" description="Polar residues" evidence="1">
    <location>
        <begin position="514"/>
        <end position="539"/>
    </location>
</feature>
<evidence type="ECO:0000313" key="3">
    <source>
        <dbReference type="Proteomes" id="UP001287286"/>
    </source>
</evidence>